<reference evidence="3 4" key="1">
    <citation type="submission" date="2024-08" db="EMBL/GenBank/DDBJ databases">
        <authorList>
            <person name="Cucini C."/>
            <person name="Frati F."/>
        </authorList>
    </citation>
    <scope>NUCLEOTIDE SEQUENCE [LARGE SCALE GENOMIC DNA]</scope>
</reference>
<gene>
    <name evidence="3" type="ORF">ODALV1_LOCUS19251</name>
</gene>
<name>A0ABP1R908_9HEXA</name>
<evidence type="ECO:0000313" key="4">
    <source>
        <dbReference type="Proteomes" id="UP001642540"/>
    </source>
</evidence>
<evidence type="ECO:0000313" key="3">
    <source>
        <dbReference type="EMBL" id="CAL8121166.1"/>
    </source>
</evidence>
<keyword evidence="2" id="KW-0472">Membrane</keyword>
<keyword evidence="4" id="KW-1185">Reference proteome</keyword>
<feature type="region of interest" description="Disordered" evidence="1">
    <location>
        <begin position="1"/>
        <end position="48"/>
    </location>
</feature>
<comment type="caution">
    <text evidence="3">The sequence shown here is derived from an EMBL/GenBank/DDBJ whole genome shotgun (WGS) entry which is preliminary data.</text>
</comment>
<organism evidence="3 4">
    <name type="scientific">Orchesella dallaii</name>
    <dbReference type="NCBI Taxonomy" id="48710"/>
    <lineage>
        <taxon>Eukaryota</taxon>
        <taxon>Metazoa</taxon>
        <taxon>Ecdysozoa</taxon>
        <taxon>Arthropoda</taxon>
        <taxon>Hexapoda</taxon>
        <taxon>Collembola</taxon>
        <taxon>Entomobryomorpha</taxon>
        <taxon>Entomobryoidea</taxon>
        <taxon>Orchesellidae</taxon>
        <taxon>Orchesellinae</taxon>
        <taxon>Orchesella</taxon>
    </lineage>
</organism>
<feature type="compositionally biased region" description="Low complexity" evidence="1">
    <location>
        <begin position="25"/>
        <end position="38"/>
    </location>
</feature>
<feature type="transmembrane region" description="Helical" evidence="2">
    <location>
        <begin position="77"/>
        <end position="97"/>
    </location>
</feature>
<dbReference type="Proteomes" id="UP001642540">
    <property type="component" value="Unassembled WGS sequence"/>
</dbReference>
<accession>A0ABP1R908</accession>
<sequence>MEVQPRARAIDDDDEDTENIRTSQDDSSQGSTTAASSTPNLHFQPSRNWKDLYLGEREEPRENIQQVDETSQTIGTWSLIATFVISVMMMGMTTIVIGKIRNKHSITVTARTIKLGCTPNNETTQGSLESTSGSTSG</sequence>
<feature type="compositionally biased region" description="Low complexity" evidence="1">
    <location>
        <begin position="123"/>
        <end position="137"/>
    </location>
</feature>
<dbReference type="EMBL" id="CAXLJM020000065">
    <property type="protein sequence ID" value="CAL8121166.1"/>
    <property type="molecule type" value="Genomic_DNA"/>
</dbReference>
<keyword evidence="2" id="KW-1133">Transmembrane helix</keyword>
<feature type="region of interest" description="Disordered" evidence="1">
    <location>
        <begin position="118"/>
        <end position="137"/>
    </location>
</feature>
<evidence type="ECO:0000256" key="2">
    <source>
        <dbReference type="SAM" id="Phobius"/>
    </source>
</evidence>
<proteinExistence type="predicted"/>
<keyword evidence="2" id="KW-0812">Transmembrane</keyword>
<evidence type="ECO:0000256" key="1">
    <source>
        <dbReference type="SAM" id="MobiDB-lite"/>
    </source>
</evidence>
<protein>
    <submittedName>
        <fullName evidence="3">Uncharacterized protein</fullName>
    </submittedName>
</protein>